<dbReference type="CDD" id="cd09603">
    <property type="entry name" value="M1_APN_like"/>
    <property type="match status" value="1"/>
</dbReference>
<keyword evidence="12" id="KW-0732">Signal</keyword>
<evidence type="ECO:0000256" key="6">
    <source>
        <dbReference type="ARBA" id="ARBA00022438"/>
    </source>
</evidence>
<comment type="cofactor">
    <cofactor evidence="2">
        <name>Zn(2+)</name>
        <dbReference type="ChEBI" id="CHEBI:29105"/>
    </cofactor>
</comment>
<dbReference type="PRINTS" id="PR00756">
    <property type="entry name" value="ALADIPTASE"/>
</dbReference>
<dbReference type="Gene3D" id="1.10.390.10">
    <property type="entry name" value="Neutral Protease Domain 2"/>
    <property type="match status" value="1"/>
</dbReference>
<feature type="signal peptide" evidence="12">
    <location>
        <begin position="1"/>
        <end position="26"/>
    </location>
</feature>
<reference evidence="15 16" key="1">
    <citation type="submission" date="2022-11" db="EMBL/GenBank/DDBJ databases">
        <title>The characterization of three novel Bacteroidetes species and genomic analysis of their roles in tidal elemental geochemical cycles.</title>
        <authorList>
            <person name="Ma K."/>
        </authorList>
    </citation>
    <scope>NUCLEOTIDE SEQUENCE [LARGE SCALE GENOMIC DNA]</scope>
    <source>
        <strain evidence="15 16">M17</strain>
    </source>
</reference>
<keyword evidence="7" id="KW-0645">Protease</keyword>
<dbReference type="RefSeq" id="WP_266057600.1">
    <property type="nucleotide sequence ID" value="NZ_JAPFQN010000007.1"/>
</dbReference>
<evidence type="ECO:0000313" key="16">
    <source>
        <dbReference type="Proteomes" id="UP001209885"/>
    </source>
</evidence>
<evidence type="ECO:0000259" key="13">
    <source>
        <dbReference type="Pfam" id="PF01433"/>
    </source>
</evidence>
<keyword evidence="6" id="KW-0031">Aminopeptidase</keyword>
<dbReference type="InterPro" id="IPR014782">
    <property type="entry name" value="Peptidase_M1_dom"/>
</dbReference>
<dbReference type="InterPro" id="IPR016024">
    <property type="entry name" value="ARM-type_fold"/>
</dbReference>
<dbReference type="EC" id="3.4.11.2" evidence="4"/>
<dbReference type="InterPro" id="IPR045357">
    <property type="entry name" value="Aminopeptidase_N-like_N"/>
</dbReference>
<evidence type="ECO:0000256" key="9">
    <source>
        <dbReference type="ARBA" id="ARBA00022801"/>
    </source>
</evidence>
<evidence type="ECO:0000256" key="7">
    <source>
        <dbReference type="ARBA" id="ARBA00022670"/>
    </source>
</evidence>
<dbReference type="Pfam" id="PF17900">
    <property type="entry name" value="Peptidase_M1_N"/>
    <property type="match status" value="1"/>
</dbReference>
<organism evidence="15 16">
    <name type="scientific">Mangrovivirga halotolerans</name>
    <dbReference type="NCBI Taxonomy" id="2993936"/>
    <lineage>
        <taxon>Bacteria</taxon>
        <taxon>Pseudomonadati</taxon>
        <taxon>Bacteroidota</taxon>
        <taxon>Cytophagia</taxon>
        <taxon>Cytophagales</taxon>
        <taxon>Mangrovivirgaceae</taxon>
        <taxon>Mangrovivirga</taxon>
    </lineage>
</organism>
<evidence type="ECO:0000256" key="2">
    <source>
        <dbReference type="ARBA" id="ARBA00001947"/>
    </source>
</evidence>
<dbReference type="Gene3D" id="2.60.40.1730">
    <property type="entry name" value="tricorn interacting facor f3 domain"/>
    <property type="match status" value="1"/>
</dbReference>
<gene>
    <name evidence="15" type="ORF">OO013_14350</name>
</gene>
<dbReference type="InterPro" id="IPR050344">
    <property type="entry name" value="Peptidase_M1_aminopeptidases"/>
</dbReference>
<dbReference type="Gene3D" id="1.25.10.10">
    <property type="entry name" value="Leucine-rich Repeat Variant"/>
    <property type="match status" value="1"/>
</dbReference>
<sequence length="850" mass="97745">MYKKIFLFGVHSAFLFLILSCSQTTPQTTVAENDTLDSAAIQEEQQAKLTPVAVPYHTANPLVFDILHLDLDLSFDFPEEKVIGKAIITGTPYGYPINEVTLDAKGLEIKKVVMPDRNNNIPLKYSYDSLELLISLDRTYRPDEIISLEIDYVADPEESPMANASSYHDSRGLYFIKDENGDVIQIWTQGEPENNSRWFPVIDAPNERYKQEISITVPADFITLSNGLMTSSVVNEDSLKTDTWKLDKDHAAYLTMIAAGKFAMEEETYNDIPLQYYVDPKYADRASEIFKYTPEMIHFMDSLLDEPFPWSKYAQIAVKDFVSGAMENTTASVFMEEVQLNENEALDEDYEGIIIHELSHQWFGNQLTAESWANIAMNEAFANYSEFLWAQHKHGEMEAGLLAVEEEAGYFEEALEETHPLINHNYYSPDEMFDAHSYNKGGRILHMLRIYLGDEIFFKGLRNYIDKYKGESVEAANLRLVMEDTSGEDLSWFFNQWFYSEGHPELTMAYTHENDTLYIEIYQVQSEEFPVFILPATIDVFSNGKGSRYTVTIDKPYQLLEIPMENNPDAVIFDPEHDLLVEMAYEKPLSDWISQYKNAVSYKSKMEALEYLSDSLSNEKVNNLFQEVLKEEFWAFRQYGINVWATIAEDIPEEVIAKIASMAMSDPDYYVKADAIAAVGGWDSDSYLSVIEKGLESKSFSVIGASIEALSLSNEEDKLQRLEHYEKYDQTETVIPLALYYLDSGHVEKISWLEEKIKNMTRAERFYALQLYMMWLPNLDDSFDLNSKADFLFGILENERFINNRTTIYLLLMMLEDVPGVREKIEKKLSNEKYPEVVDNLEAVTVSPEE</sequence>
<protein>
    <recommendedName>
        <fullName evidence="5">Aminopeptidase N</fullName>
        <ecNumber evidence="4">3.4.11.2</ecNumber>
    </recommendedName>
</protein>
<keyword evidence="11" id="KW-0482">Metalloprotease</keyword>
<dbReference type="EMBL" id="JAPFQN010000007">
    <property type="protein sequence ID" value="MCX2745057.1"/>
    <property type="molecule type" value="Genomic_DNA"/>
</dbReference>
<feature type="chain" id="PRO_5045214612" description="Aminopeptidase N" evidence="12">
    <location>
        <begin position="27"/>
        <end position="850"/>
    </location>
</feature>
<dbReference type="SUPFAM" id="SSF48371">
    <property type="entry name" value="ARM repeat"/>
    <property type="match status" value="1"/>
</dbReference>
<comment type="catalytic activity">
    <reaction evidence="1">
        <text>Release of an N-terminal amino acid, Xaa-|-Yaa- from a peptide, amide or arylamide. Xaa is preferably Ala, but may be most amino acids including Pro (slow action). When a terminal hydrophobic residue is followed by a prolyl residue, the two may be released as an intact Xaa-Pro dipeptide.</text>
        <dbReference type="EC" id="3.4.11.2"/>
    </reaction>
</comment>
<dbReference type="InterPro" id="IPR042097">
    <property type="entry name" value="Aminopeptidase_N-like_N_sf"/>
</dbReference>
<dbReference type="InterPro" id="IPR011989">
    <property type="entry name" value="ARM-like"/>
</dbReference>
<dbReference type="PANTHER" id="PTHR11533">
    <property type="entry name" value="PROTEASE M1 ZINC METALLOPROTEASE"/>
    <property type="match status" value="1"/>
</dbReference>
<feature type="domain" description="Peptidase M1 membrane alanine aminopeptidase" evidence="13">
    <location>
        <begin position="292"/>
        <end position="497"/>
    </location>
</feature>
<dbReference type="Pfam" id="PF13646">
    <property type="entry name" value="HEAT_2"/>
    <property type="match status" value="1"/>
</dbReference>
<name>A0ABT3RUZ4_9BACT</name>
<dbReference type="PROSITE" id="PS51257">
    <property type="entry name" value="PROKAR_LIPOPROTEIN"/>
    <property type="match status" value="1"/>
</dbReference>
<keyword evidence="8" id="KW-0479">Metal-binding</keyword>
<evidence type="ECO:0000256" key="4">
    <source>
        <dbReference type="ARBA" id="ARBA00012564"/>
    </source>
</evidence>
<dbReference type="SUPFAM" id="SSF55486">
    <property type="entry name" value="Metalloproteases ('zincins'), catalytic domain"/>
    <property type="match status" value="1"/>
</dbReference>
<keyword evidence="16" id="KW-1185">Reference proteome</keyword>
<dbReference type="Pfam" id="PF01433">
    <property type="entry name" value="Peptidase_M1"/>
    <property type="match status" value="1"/>
</dbReference>
<keyword evidence="9" id="KW-0378">Hydrolase</keyword>
<dbReference type="InterPro" id="IPR027268">
    <property type="entry name" value="Peptidase_M4/M1_CTD_sf"/>
</dbReference>
<evidence type="ECO:0000259" key="14">
    <source>
        <dbReference type="Pfam" id="PF17900"/>
    </source>
</evidence>
<dbReference type="Proteomes" id="UP001209885">
    <property type="component" value="Unassembled WGS sequence"/>
</dbReference>
<evidence type="ECO:0000256" key="5">
    <source>
        <dbReference type="ARBA" id="ARBA00015611"/>
    </source>
</evidence>
<accession>A0ABT3RUZ4</accession>
<dbReference type="SUPFAM" id="SSF63737">
    <property type="entry name" value="Leukotriene A4 hydrolase N-terminal domain"/>
    <property type="match status" value="1"/>
</dbReference>
<feature type="domain" description="Aminopeptidase N-like N-terminal" evidence="14">
    <location>
        <begin position="68"/>
        <end position="254"/>
    </location>
</feature>
<comment type="caution">
    <text evidence="15">The sequence shown here is derived from an EMBL/GenBank/DDBJ whole genome shotgun (WGS) entry which is preliminary data.</text>
</comment>
<evidence type="ECO:0000256" key="3">
    <source>
        <dbReference type="ARBA" id="ARBA00010136"/>
    </source>
</evidence>
<evidence type="ECO:0000256" key="10">
    <source>
        <dbReference type="ARBA" id="ARBA00022833"/>
    </source>
</evidence>
<evidence type="ECO:0000256" key="8">
    <source>
        <dbReference type="ARBA" id="ARBA00022723"/>
    </source>
</evidence>
<dbReference type="PANTHER" id="PTHR11533:SF174">
    <property type="entry name" value="PUROMYCIN-SENSITIVE AMINOPEPTIDASE-RELATED"/>
    <property type="match status" value="1"/>
</dbReference>
<evidence type="ECO:0000256" key="12">
    <source>
        <dbReference type="SAM" id="SignalP"/>
    </source>
</evidence>
<evidence type="ECO:0000313" key="15">
    <source>
        <dbReference type="EMBL" id="MCX2745057.1"/>
    </source>
</evidence>
<proteinExistence type="inferred from homology"/>
<dbReference type="InterPro" id="IPR001930">
    <property type="entry name" value="Peptidase_M1"/>
</dbReference>
<comment type="similarity">
    <text evidence="3">Belongs to the peptidase M1 family.</text>
</comment>
<keyword evidence="10" id="KW-0862">Zinc</keyword>
<evidence type="ECO:0000256" key="11">
    <source>
        <dbReference type="ARBA" id="ARBA00023049"/>
    </source>
</evidence>
<evidence type="ECO:0000256" key="1">
    <source>
        <dbReference type="ARBA" id="ARBA00000098"/>
    </source>
</evidence>